<dbReference type="Proteomes" id="UP000603434">
    <property type="component" value="Unassembled WGS sequence"/>
</dbReference>
<protein>
    <submittedName>
        <fullName evidence="3">Haloacid dehalogenase</fullName>
    </submittedName>
</protein>
<dbReference type="InterPro" id="IPR023214">
    <property type="entry name" value="HAD_sf"/>
</dbReference>
<gene>
    <name evidence="3" type="ORF">H8E23_06385</name>
</gene>
<proteinExistence type="inferred from homology"/>
<name>A0A8J6NLE7_9BACT</name>
<dbReference type="GO" id="GO:0008253">
    <property type="term" value="F:5'-nucleotidase activity"/>
    <property type="evidence" value="ECO:0007669"/>
    <property type="project" value="InterPro"/>
</dbReference>
<dbReference type="EMBL" id="JACNJH010000116">
    <property type="protein sequence ID" value="MBC8361005.1"/>
    <property type="molecule type" value="Genomic_DNA"/>
</dbReference>
<evidence type="ECO:0000256" key="1">
    <source>
        <dbReference type="ARBA" id="ARBA00009589"/>
    </source>
</evidence>
<dbReference type="Pfam" id="PF06941">
    <property type="entry name" value="NT5C"/>
    <property type="match status" value="1"/>
</dbReference>
<reference evidence="3 4" key="1">
    <citation type="submission" date="2020-08" db="EMBL/GenBank/DDBJ databases">
        <title>Bridging the membrane lipid divide: bacteria of the FCB group superphylum have the potential to synthesize archaeal ether lipids.</title>
        <authorList>
            <person name="Villanueva L."/>
            <person name="Von Meijenfeldt F.A.B."/>
            <person name="Westbye A.B."/>
            <person name="Yadav S."/>
            <person name="Hopmans E.C."/>
            <person name="Dutilh B.E."/>
            <person name="Sinninghe Damste J.S."/>
        </authorList>
    </citation>
    <scope>NUCLEOTIDE SEQUENCE [LARGE SCALE GENOMIC DNA]</scope>
    <source>
        <strain evidence="3">NIOZ-UU30</strain>
    </source>
</reference>
<evidence type="ECO:0000256" key="2">
    <source>
        <dbReference type="PIRSR" id="PIRSR610708-1"/>
    </source>
</evidence>
<dbReference type="GO" id="GO:0009264">
    <property type="term" value="P:deoxyribonucleotide catabolic process"/>
    <property type="evidence" value="ECO:0007669"/>
    <property type="project" value="InterPro"/>
</dbReference>
<evidence type="ECO:0000313" key="3">
    <source>
        <dbReference type="EMBL" id="MBC8361005.1"/>
    </source>
</evidence>
<feature type="active site" description="Proton donor" evidence="2">
    <location>
        <position position="16"/>
    </location>
</feature>
<evidence type="ECO:0000313" key="4">
    <source>
        <dbReference type="Proteomes" id="UP000603434"/>
    </source>
</evidence>
<dbReference type="InterPro" id="IPR010708">
    <property type="entry name" value="5'(3')-deoxyribonucleotidase"/>
</dbReference>
<feature type="active site" description="Nucleophile" evidence="2">
    <location>
        <position position="14"/>
    </location>
</feature>
<accession>A0A8J6NLE7</accession>
<dbReference type="AlphaFoldDB" id="A0A8J6NLE7"/>
<comment type="caution">
    <text evidence="3">The sequence shown here is derived from an EMBL/GenBank/DDBJ whole genome shotgun (WGS) entry which is preliminary data.</text>
</comment>
<dbReference type="SUPFAM" id="SSF56784">
    <property type="entry name" value="HAD-like"/>
    <property type="match status" value="1"/>
</dbReference>
<sequence length="194" mass="21767">MTSMKIDPASVAFDIDGVFADTMTLFLDIARDEYNVNGIKYEDITCYQLEECIDIDAGVIKAILSRIMDGDYTALLKPITGAPDVLTRLGRQHSPILFVTARPYLGPIYDWVKSVLPLDPGSIEVIATGSFEAKADVLADRDISYFVEDRLETCFPLQAAGLVPVLFKQPWNRKLHPFTEVSTWQELESLIEFK</sequence>
<dbReference type="Gene3D" id="3.40.50.1000">
    <property type="entry name" value="HAD superfamily/HAD-like"/>
    <property type="match status" value="1"/>
</dbReference>
<dbReference type="InterPro" id="IPR036412">
    <property type="entry name" value="HAD-like_sf"/>
</dbReference>
<comment type="similarity">
    <text evidence="1">Belongs to the 5'(3')-deoxyribonucleotidase family.</text>
</comment>
<organism evidence="3 4">
    <name type="scientific">Candidatus Desulfatibia profunda</name>
    <dbReference type="NCBI Taxonomy" id="2841695"/>
    <lineage>
        <taxon>Bacteria</taxon>
        <taxon>Pseudomonadati</taxon>
        <taxon>Thermodesulfobacteriota</taxon>
        <taxon>Desulfobacteria</taxon>
        <taxon>Desulfobacterales</taxon>
        <taxon>Desulfobacterales incertae sedis</taxon>
        <taxon>Candidatus Desulfatibia</taxon>
    </lineage>
</organism>